<dbReference type="Pfam" id="PF13449">
    <property type="entry name" value="Phytase-like"/>
    <property type="match status" value="1"/>
</dbReference>
<protein>
    <recommendedName>
        <fullName evidence="2">Phytase-like domain-containing protein</fullName>
    </recommendedName>
</protein>
<proteinExistence type="predicted"/>
<dbReference type="OrthoDB" id="425936at2759"/>
<keyword evidence="4" id="KW-1185">Reference proteome</keyword>
<gene>
    <name evidence="3" type="ORF">BU14_0060s0037</name>
</gene>
<feature type="compositionally biased region" description="Basic residues" evidence="1">
    <location>
        <begin position="53"/>
        <end position="63"/>
    </location>
</feature>
<feature type="domain" description="Phytase-like" evidence="2">
    <location>
        <begin position="147"/>
        <end position="512"/>
    </location>
</feature>
<dbReference type="EMBL" id="KV918781">
    <property type="protein sequence ID" value="OSX80071.1"/>
    <property type="molecule type" value="Genomic_DNA"/>
</dbReference>
<evidence type="ECO:0000259" key="2">
    <source>
        <dbReference type="Pfam" id="PF13449"/>
    </source>
</evidence>
<evidence type="ECO:0000313" key="4">
    <source>
        <dbReference type="Proteomes" id="UP000218209"/>
    </source>
</evidence>
<sequence length="632" mass="65554">MGTSVNRLEVSEASALATLGGYAAVNAPSVAVTPRRPQPVGHGAPVPPPLGDRRRRRGGGRPQHRLEWSRSTLPPPPPAPNATAATCAPTVEGTYALPPTPLHELNPWLTKDAAAVAWAAASAADLADCHPGGDVFVPCYATPAVGSGLARLGRGRFVGLTDRGPNQDCEDLADADPVRHAAAAGKDGKGFYLPAFSPALVYFKFASCGRLKVSKSVPLVGTAGERISGLPNGDRDDTPYGANCAGAPLATDVGGIDPEDVAPIPGTDLLVVVEEYSPSIMVVHGRTGVVHARYVPAPIAPLLAGAPYPVIGSLPAVFADRRKNRGFESLAVAPSGAHLFAVLQSPLGDKKAPGLKKTSVVRGLKMRIEVTSRDEAALVYDSQFALEASSPAAWTAAAKQPVKPTKIKLSAAVAVTDDAFVLLERAPSQVLLYRVDVGAATTNLDATTYADNTGLEAATGGTQRVSAFGVAAAEKRLLWNSAAAPGWTGVAQQEGLAMDADGSLLMISDNDFGIEDGATIVTRLDLGRSLSGCDECPADALTVAAGNVTPGACTAADVDVECPFGVKKSGRCRKHKRSKDKKKKENKNVELCARVVASVPTLDPRQAVRLVCTRRLKAKAEAADAAAIEERG</sequence>
<feature type="region of interest" description="Disordered" evidence="1">
    <location>
        <begin position="30"/>
        <end position="85"/>
    </location>
</feature>
<organism evidence="3 4">
    <name type="scientific">Porphyra umbilicalis</name>
    <name type="common">Purple laver</name>
    <name type="synonym">Red alga</name>
    <dbReference type="NCBI Taxonomy" id="2786"/>
    <lineage>
        <taxon>Eukaryota</taxon>
        <taxon>Rhodophyta</taxon>
        <taxon>Bangiophyceae</taxon>
        <taxon>Bangiales</taxon>
        <taxon>Bangiaceae</taxon>
        <taxon>Porphyra</taxon>
    </lineage>
</organism>
<dbReference type="AlphaFoldDB" id="A0A1X6PGS9"/>
<accession>A0A1X6PGS9</accession>
<reference evidence="3 4" key="1">
    <citation type="submission" date="2017-03" db="EMBL/GenBank/DDBJ databases">
        <title>WGS assembly of Porphyra umbilicalis.</title>
        <authorList>
            <person name="Brawley S.H."/>
            <person name="Blouin N.A."/>
            <person name="Ficko-Blean E."/>
            <person name="Wheeler G.L."/>
            <person name="Lohr M."/>
            <person name="Goodson H.V."/>
            <person name="Jenkins J.W."/>
            <person name="Blaby-Haas C.E."/>
            <person name="Helliwell K.E."/>
            <person name="Chan C."/>
            <person name="Marriage T."/>
            <person name="Bhattacharya D."/>
            <person name="Klein A.S."/>
            <person name="Badis Y."/>
            <person name="Brodie J."/>
            <person name="Cao Y."/>
            <person name="Collen J."/>
            <person name="Dittami S.M."/>
            <person name="Gachon C.M."/>
            <person name="Green B.R."/>
            <person name="Karpowicz S."/>
            <person name="Kim J.W."/>
            <person name="Kudahl U."/>
            <person name="Lin S."/>
            <person name="Michel G."/>
            <person name="Mittag M."/>
            <person name="Olson B.J."/>
            <person name="Pangilinan J."/>
            <person name="Peng Y."/>
            <person name="Qiu H."/>
            <person name="Shu S."/>
            <person name="Singer J.T."/>
            <person name="Smith A.G."/>
            <person name="Sprecher B.N."/>
            <person name="Wagner V."/>
            <person name="Wang W."/>
            <person name="Wang Z.-Y."/>
            <person name="Yan J."/>
            <person name="Yarish C."/>
            <person name="Zoeuner-Riek S."/>
            <person name="Zhuang Y."/>
            <person name="Zou Y."/>
            <person name="Lindquist E.A."/>
            <person name="Grimwood J."/>
            <person name="Barry K."/>
            <person name="Rokhsar D.S."/>
            <person name="Schmutz J."/>
            <person name="Stiller J.W."/>
            <person name="Grossman A.R."/>
            <person name="Prochnik S.E."/>
        </authorList>
    </citation>
    <scope>NUCLEOTIDE SEQUENCE [LARGE SCALE GENOMIC DNA]</scope>
    <source>
        <strain evidence="3">4086291</strain>
    </source>
</reference>
<name>A0A1X6PGS9_PORUM</name>
<evidence type="ECO:0000313" key="3">
    <source>
        <dbReference type="EMBL" id="OSX80071.1"/>
    </source>
</evidence>
<dbReference type="PANTHER" id="PTHR37957:SF1">
    <property type="entry name" value="PHYTASE-LIKE DOMAIN-CONTAINING PROTEIN"/>
    <property type="match status" value="1"/>
</dbReference>
<dbReference type="PANTHER" id="PTHR37957">
    <property type="entry name" value="BLR7070 PROTEIN"/>
    <property type="match status" value="1"/>
</dbReference>
<evidence type="ECO:0000256" key="1">
    <source>
        <dbReference type="SAM" id="MobiDB-lite"/>
    </source>
</evidence>
<dbReference type="Proteomes" id="UP000218209">
    <property type="component" value="Unassembled WGS sequence"/>
</dbReference>
<dbReference type="InterPro" id="IPR027372">
    <property type="entry name" value="Phytase-like_dom"/>
</dbReference>